<evidence type="ECO:0000259" key="5">
    <source>
        <dbReference type="Pfam" id="PF08125"/>
    </source>
</evidence>
<dbReference type="EMBL" id="JACCBB010000001">
    <property type="protein sequence ID" value="NYD23167.1"/>
    <property type="molecule type" value="Genomic_DNA"/>
</dbReference>
<evidence type="ECO:0000256" key="3">
    <source>
        <dbReference type="SAM" id="MobiDB-lite"/>
    </source>
</evidence>
<dbReference type="SUPFAM" id="SSF48179">
    <property type="entry name" value="6-phosphogluconate dehydrogenase C-terminal domain-like"/>
    <property type="match status" value="1"/>
</dbReference>
<dbReference type="InterPro" id="IPR013131">
    <property type="entry name" value="Mannitol_DH_N"/>
</dbReference>
<name>A0A7Y9J1H9_9ACTN</name>
<dbReference type="RefSeq" id="WP_179752700.1">
    <property type="nucleotide sequence ID" value="NZ_BAAAGN010000010.1"/>
</dbReference>
<evidence type="ECO:0000313" key="6">
    <source>
        <dbReference type="EMBL" id="NYD23167.1"/>
    </source>
</evidence>
<evidence type="ECO:0000256" key="2">
    <source>
        <dbReference type="ARBA" id="ARBA00048615"/>
    </source>
</evidence>
<feature type="domain" description="Mannitol dehydrogenase C-terminal" evidence="5">
    <location>
        <begin position="246"/>
        <end position="360"/>
    </location>
</feature>
<dbReference type="Proteomes" id="UP000521922">
    <property type="component" value="Unassembled WGS sequence"/>
</dbReference>
<evidence type="ECO:0000259" key="4">
    <source>
        <dbReference type="Pfam" id="PF01232"/>
    </source>
</evidence>
<protein>
    <submittedName>
        <fullName evidence="6">Mannitol-1-phosphate/altronate dehydrogenase</fullName>
    </submittedName>
</protein>
<evidence type="ECO:0000313" key="7">
    <source>
        <dbReference type="Proteomes" id="UP000521922"/>
    </source>
</evidence>
<dbReference type="SUPFAM" id="SSF51735">
    <property type="entry name" value="NAD(P)-binding Rossmann-fold domains"/>
    <property type="match status" value="1"/>
</dbReference>
<dbReference type="InterPro" id="IPR013328">
    <property type="entry name" value="6PGD_dom2"/>
</dbReference>
<dbReference type="PANTHER" id="PTHR43362">
    <property type="entry name" value="MANNITOL DEHYDROGENASE DSF1-RELATED"/>
    <property type="match status" value="1"/>
</dbReference>
<keyword evidence="1" id="KW-0560">Oxidoreductase</keyword>
<dbReference type="Pfam" id="PF08125">
    <property type="entry name" value="Mannitol_dh_C"/>
    <property type="match status" value="1"/>
</dbReference>
<gene>
    <name evidence="6" type="ORF">BJ968_002707</name>
</gene>
<dbReference type="InterPro" id="IPR036291">
    <property type="entry name" value="NAD(P)-bd_dom_sf"/>
</dbReference>
<organism evidence="6 7">
    <name type="scientific">Kineococcus aurantiacus</name>
    <dbReference type="NCBI Taxonomy" id="37633"/>
    <lineage>
        <taxon>Bacteria</taxon>
        <taxon>Bacillati</taxon>
        <taxon>Actinomycetota</taxon>
        <taxon>Actinomycetes</taxon>
        <taxon>Kineosporiales</taxon>
        <taxon>Kineosporiaceae</taxon>
        <taxon>Kineococcus</taxon>
    </lineage>
</organism>
<feature type="region of interest" description="Disordered" evidence="3">
    <location>
        <begin position="1"/>
        <end position="24"/>
    </location>
</feature>
<accession>A0A7Y9J1H9</accession>
<dbReference type="Pfam" id="PF01232">
    <property type="entry name" value="Mannitol_dh"/>
    <property type="match status" value="1"/>
</dbReference>
<dbReference type="InterPro" id="IPR050988">
    <property type="entry name" value="Mannitol_DH/Oxidoreductase"/>
</dbReference>
<feature type="domain" description="Mannitol dehydrogenase N-terminal" evidence="4">
    <location>
        <begin position="140"/>
        <end position="212"/>
    </location>
</feature>
<proteinExistence type="predicted"/>
<dbReference type="InterPro" id="IPR008927">
    <property type="entry name" value="6-PGluconate_DH-like_C_sf"/>
</dbReference>
<dbReference type="PANTHER" id="PTHR43362:SF1">
    <property type="entry name" value="MANNITOL DEHYDROGENASE 2-RELATED"/>
    <property type="match status" value="1"/>
</dbReference>
<evidence type="ECO:0000256" key="1">
    <source>
        <dbReference type="ARBA" id="ARBA00023002"/>
    </source>
</evidence>
<dbReference type="Gene3D" id="1.10.1040.10">
    <property type="entry name" value="N-(1-d-carboxylethyl)-l-norvaline Dehydrogenase, domain 2"/>
    <property type="match status" value="1"/>
</dbReference>
<reference evidence="6 7" key="1">
    <citation type="submission" date="2020-07" db="EMBL/GenBank/DDBJ databases">
        <title>Sequencing the genomes of 1000 actinobacteria strains.</title>
        <authorList>
            <person name="Klenk H.-P."/>
        </authorList>
    </citation>
    <scope>NUCLEOTIDE SEQUENCE [LARGE SCALE GENOMIC DNA]</scope>
    <source>
        <strain evidence="6 7">DSM 7487</strain>
    </source>
</reference>
<dbReference type="AlphaFoldDB" id="A0A7Y9J1H9"/>
<dbReference type="Gene3D" id="3.40.50.720">
    <property type="entry name" value="NAD(P)-binding Rossmann-like Domain"/>
    <property type="match status" value="1"/>
</dbReference>
<comment type="catalytic activity">
    <reaction evidence="2">
        <text>D-mannitol 1-phosphate + NAD(+) = beta-D-fructose 6-phosphate + NADH + H(+)</text>
        <dbReference type="Rhea" id="RHEA:19661"/>
        <dbReference type="ChEBI" id="CHEBI:15378"/>
        <dbReference type="ChEBI" id="CHEBI:57540"/>
        <dbReference type="ChEBI" id="CHEBI:57634"/>
        <dbReference type="ChEBI" id="CHEBI:57945"/>
        <dbReference type="ChEBI" id="CHEBI:61381"/>
        <dbReference type="EC" id="1.1.1.17"/>
    </reaction>
</comment>
<keyword evidence="7" id="KW-1185">Reference proteome</keyword>
<comment type="caution">
    <text evidence="6">The sequence shown here is derived from an EMBL/GenBank/DDBJ whole genome shotgun (WGS) entry which is preliminary data.</text>
</comment>
<dbReference type="InterPro" id="IPR013118">
    <property type="entry name" value="Mannitol_DH_C"/>
</dbReference>
<sequence length="411" mass="43425">MIDPSRTSHPSPPAGTATLPPDVPLDPDLLTPAVVHLGVRGLQHAYHAVHVDDLAQRRVSTDWGLVRVELLPPGTALDLDLLRRREVLTDPPREVTVLTDHVCLTGGSEEQLALLAAPSTRLVLVDVDVDGEVDDPLARVAVGYLVGALARRRAAGHRPFTALSCAAAPRNGSRLREAVLALAGDVDDGLAAWIGEHGAFPNSVCDPCLPGESGCPRWVVEDDFADGRPPLDRVGVRFVPSTVPHELLRTRLHDGAHDALAVAAAAAGARTAGAALAVPGVREFLEGFLAEAAQQVLGVPADELDEYRAAVLARLAADPGREPHVPGPERFRADVLPSLRQAVDHDGPRERLVQALAGWLLATGGPGGAADLLRRHHDVLGTLADEPHLPAELQRALHVLTPSSPTPAEFS</sequence>
<dbReference type="GO" id="GO:0008926">
    <property type="term" value="F:mannitol-1-phosphate 5-dehydrogenase activity"/>
    <property type="evidence" value="ECO:0007669"/>
    <property type="project" value="UniProtKB-EC"/>
</dbReference>